<dbReference type="AlphaFoldDB" id="A0A8X6PRU3"/>
<proteinExistence type="predicted"/>
<dbReference type="EMBL" id="BMAW01072243">
    <property type="protein sequence ID" value="GFT82018.1"/>
    <property type="molecule type" value="Genomic_DNA"/>
</dbReference>
<evidence type="ECO:0000313" key="1">
    <source>
        <dbReference type="EMBL" id="GFT82018.1"/>
    </source>
</evidence>
<reference evidence="1" key="1">
    <citation type="submission" date="2020-08" db="EMBL/GenBank/DDBJ databases">
        <title>Multicomponent nature underlies the extraordinary mechanical properties of spider dragline silk.</title>
        <authorList>
            <person name="Kono N."/>
            <person name="Nakamura H."/>
            <person name="Mori M."/>
            <person name="Yoshida Y."/>
            <person name="Ohtoshi R."/>
            <person name="Malay A.D."/>
            <person name="Moran D.A.P."/>
            <person name="Tomita M."/>
            <person name="Numata K."/>
            <person name="Arakawa K."/>
        </authorList>
    </citation>
    <scope>NUCLEOTIDE SEQUENCE</scope>
</reference>
<keyword evidence="2" id="KW-1185">Reference proteome</keyword>
<sequence>MIHIHLFALFYFRSRPTTLIRNINVRGEVYAPRKTTHFEAKIQKKMAKGLEVAKPRRKTAGVINKAQGVNRFPFVDEQLFIAELRDPIYCTLIRQGKASAVAY</sequence>
<evidence type="ECO:0000313" key="2">
    <source>
        <dbReference type="Proteomes" id="UP000887013"/>
    </source>
</evidence>
<accession>A0A8X6PRU3</accession>
<protein>
    <submittedName>
        <fullName evidence="1">Uncharacterized protein</fullName>
    </submittedName>
</protein>
<organism evidence="1 2">
    <name type="scientific">Nephila pilipes</name>
    <name type="common">Giant wood spider</name>
    <name type="synonym">Nephila maculata</name>
    <dbReference type="NCBI Taxonomy" id="299642"/>
    <lineage>
        <taxon>Eukaryota</taxon>
        <taxon>Metazoa</taxon>
        <taxon>Ecdysozoa</taxon>
        <taxon>Arthropoda</taxon>
        <taxon>Chelicerata</taxon>
        <taxon>Arachnida</taxon>
        <taxon>Araneae</taxon>
        <taxon>Araneomorphae</taxon>
        <taxon>Entelegynae</taxon>
        <taxon>Araneoidea</taxon>
        <taxon>Nephilidae</taxon>
        <taxon>Nephila</taxon>
    </lineage>
</organism>
<dbReference type="Proteomes" id="UP000887013">
    <property type="component" value="Unassembled WGS sequence"/>
</dbReference>
<name>A0A8X6PRU3_NEPPI</name>
<comment type="caution">
    <text evidence="1">The sequence shown here is derived from an EMBL/GenBank/DDBJ whole genome shotgun (WGS) entry which is preliminary data.</text>
</comment>
<gene>
    <name evidence="1" type="ORF">NPIL_370821</name>
</gene>